<dbReference type="Proteomes" id="UP000284403">
    <property type="component" value="Unassembled WGS sequence"/>
</dbReference>
<protein>
    <submittedName>
        <fullName evidence="1">Uncharacterized protein</fullName>
    </submittedName>
</protein>
<evidence type="ECO:0000313" key="1">
    <source>
        <dbReference type="EMBL" id="RNF07118.1"/>
    </source>
</evidence>
<gene>
    <name evidence="1" type="ORF">Tco025E_07437</name>
</gene>
<reference evidence="1 2" key="1">
    <citation type="journal article" date="2018" name="BMC Genomics">
        <title>Genomic comparison of Trypanosoma conorhini and Trypanosoma rangeli to Trypanosoma cruzi strains of high and low virulence.</title>
        <authorList>
            <person name="Bradwell K.R."/>
            <person name="Koparde V.N."/>
            <person name="Matveyev A.V."/>
            <person name="Serrano M.G."/>
            <person name="Alves J.M."/>
            <person name="Parikh H."/>
            <person name="Huang B."/>
            <person name="Lee V."/>
            <person name="Espinosa-Alvarez O."/>
            <person name="Ortiz P.A."/>
            <person name="Costa-Martins A.G."/>
            <person name="Teixeira M.M."/>
            <person name="Buck G.A."/>
        </authorList>
    </citation>
    <scope>NUCLEOTIDE SEQUENCE [LARGE SCALE GENOMIC DNA]</scope>
    <source>
        <strain evidence="1 2">025E</strain>
    </source>
</reference>
<proteinExistence type="predicted"/>
<dbReference type="AlphaFoldDB" id="A0A3R7MRV0"/>
<organism evidence="1 2">
    <name type="scientific">Trypanosoma conorhini</name>
    <dbReference type="NCBI Taxonomy" id="83891"/>
    <lineage>
        <taxon>Eukaryota</taxon>
        <taxon>Discoba</taxon>
        <taxon>Euglenozoa</taxon>
        <taxon>Kinetoplastea</taxon>
        <taxon>Metakinetoplastina</taxon>
        <taxon>Trypanosomatida</taxon>
        <taxon>Trypanosomatidae</taxon>
        <taxon>Trypanosoma</taxon>
    </lineage>
</organism>
<dbReference type="GeneID" id="40321048"/>
<keyword evidence="2" id="KW-1185">Reference proteome</keyword>
<dbReference type="RefSeq" id="XP_029225600.1">
    <property type="nucleotide sequence ID" value="XM_029374302.1"/>
</dbReference>
<sequence length="240" mass="25937">MQGRYEVHISGATFSHIVSSVLSLRAATKRNYALFGHYELGESDTDTTENSTLLQIAVTTIVPLEVPPPPGAVFLGYVSARKCAPHKLSFEDTRLLLGENNEVDSRRESGVSAYPLLLLLVTASPDSSPTNGTSKLDYSVFRSMCPADSGKSLLTNKNVIPLKVDNMIDSLSGFLSISCLGCHNPSDGLRFPSCRNCSVVAEAAFEQSVSTLKDASSKLQLLLQRLTDMEKALSGKKRAH</sequence>
<dbReference type="EMBL" id="MKKU01000575">
    <property type="protein sequence ID" value="RNF07118.1"/>
    <property type="molecule type" value="Genomic_DNA"/>
</dbReference>
<evidence type="ECO:0000313" key="2">
    <source>
        <dbReference type="Proteomes" id="UP000284403"/>
    </source>
</evidence>
<name>A0A3R7MRV0_9TRYP</name>
<accession>A0A3R7MRV0</accession>
<comment type="caution">
    <text evidence="1">The sequence shown here is derived from an EMBL/GenBank/DDBJ whole genome shotgun (WGS) entry which is preliminary data.</text>
</comment>
<dbReference type="OrthoDB" id="246115at2759"/>